<sequence>MSPSVAKETRKSLTLEVKLEIIHRHEKGEKTNSIARHHLDSIYCLYYFKSADSIKKAGEAVSSLQAKRTTSTRDSAMDKMESLVEMWYISFVCDTMKCPLFTFHRLPVSVFPISLSLPS</sequence>
<gene>
    <name evidence="2" type="primary">CENPBD1_22</name>
    <name evidence="2" type="ORF">E2C01_026010</name>
</gene>
<dbReference type="GO" id="GO:0003677">
    <property type="term" value="F:DNA binding"/>
    <property type="evidence" value="ECO:0007669"/>
    <property type="project" value="UniProtKB-KW"/>
</dbReference>
<evidence type="ECO:0000259" key="1">
    <source>
        <dbReference type="Pfam" id="PF04218"/>
    </source>
</evidence>
<dbReference type="Gene3D" id="1.10.10.60">
    <property type="entry name" value="Homeodomain-like"/>
    <property type="match status" value="1"/>
</dbReference>
<accession>A0A5B7EH16</accession>
<comment type="caution">
    <text evidence="2">The sequence shown here is derived from an EMBL/GenBank/DDBJ whole genome shotgun (WGS) entry which is preliminary data.</text>
</comment>
<dbReference type="EMBL" id="VSRR010002673">
    <property type="protein sequence ID" value="MPC32685.1"/>
    <property type="molecule type" value="Genomic_DNA"/>
</dbReference>
<dbReference type="AlphaFoldDB" id="A0A5B7EH16"/>
<organism evidence="2 3">
    <name type="scientific">Portunus trituberculatus</name>
    <name type="common">Swimming crab</name>
    <name type="synonym">Neptunus trituberculatus</name>
    <dbReference type="NCBI Taxonomy" id="210409"/>
    <lineage>
        <taxon>Eukaryota</taxon>
        <taxon>Metazoa</taxon>
        <taxon>Ecdysozoa</taxon>
        <taxon>Arthropoda</taxon>
        <taxon>Crustacea</taxon>
        <taxon>Multicrustacea</taxon>
        <taxon>Malacostraca</taxon>
        <taxon>Eumalacostraca</taxon>
        <taxon>Eucarida</taxon>
        <taxon>Decapoda</taxon>
        <taxon>Pleocyemata</taxon>
        <taxon>Brachyura</taxon>
        <taxon>Eubrachyura</taxon>
        <taxon>Portunoidea</taxon>
        <taxon>Portunidae</taxon>
        <taxon>Portuninae</taxon>
        <taxon>Portunus</taxon>
    </lineage>
</organism>
<protein>
    <submittedName>
        <fullName evidence="2">CENPB DNA-binding domain-containing protein 1</fullName>
    </submittedName>
</protein>
<dbReference type="InterPro" id="IPR007889">
    <property type="entry name" value="HTH_Psq"/>
</dbReference>
<keyword evidence="2" id="KW-0238">DNA-binding</keyword>
<proteinExistence type="predicted"/>
<dbReference type="Proteomes" id="UP000324222">
    <property type="component" value="Unassembled WGS sequence"/>
</dbReference>
<reference evidence="2 3" key="1">
    <citation type="submission" date="2019-05" db="EMBL/GenBank/DDBJ databases">
        <title>Another draft genome of Portunus trituberculatus and its Hox gene families provides insights of decapod evolution.</title>
        <authorList>
            <person name="Jeong J.-H."/>
            <person name="Song I."/>
            <person name="Kim S."/>
            <person name="Choi T."/>
            <person name="Kim D."/>
            <person name="Ryu S."/>
            <person name="Kim W."/>
        </authorList>
    </citation>
    <scope>NUCLEOTIDE SEQUENCE [LARGE SCALE GENOMIC DNA]</scope>
    <source>
        <tissue evidence="2">Muscle</tissue>
    </source>
</reference>
<name>A0A5B7EH16_PORTR</name>
<evidence type="ECO:0000313" key="3">
    <source>
        <dbReference type="Proteomes" id="UP000324222"/>
    </source>
</evidence>
<keyword evidence="3" id="KW-1185">Reference proteome</keyword>
<feature type="domain" description="HTH psq-type" evidence="1">
    <location>
        <begin position="7"/>
        <end position="37"/>
    </location>
</feature>
<evidence type="ECO:0000313" key="2">
    <source>
        <dbReference type="EMBL" id="MPC32685.1"/>
    </source>
</evidence>
<dbReference type="Pfam" id="PF04218">
    <property type="entry name" value="CENP-B_N"/>
    <property type="match status" value="1"/>
</dbReference>